<dbReference type="InterPro" id="IPR006170">
    <property type="entry name" value="PBP/GOBP"/>
</dbReference>
<reference evidence="3" key="1">
    <citation type="submission" date="2017-12" db="EMBL/GenBank/DDBJ databases">
        <authorList>
            <person name="Song Y."/>
        </authorList>
    </citation>
    <scope>NUCLEOTIDE SEQUENCE</scope>
    <source>
        <tissue evidence="3">Antennae</tissue>
    </source>
</reference>
<protein>
    <submittedName>
        <fullName evidence="3">Odorant-binding protein 19</fullName>
    </submittedName>
</protein>
<dbReference type="Pfam" id="PF01395">
    <property type="entry name" value="PBP_GOBP"/>
    <property type="match status" value="1"/>
</dbReference>
<evidence type="ECO:0000256" key="2">
    <source>
        <dbReference type="SAM" id="SignalP"/>
    </source>
</evidence>
<dbReference type="AlphaFoldDB" id="A0A3G2GRV5"/>
<dbReference type="Gene3D" id="1.10.238.20">
    <property type="entry name" value="Pheromone/general odorant binding protein domain"/>
    <property type="match status" value="1"/>
</dbReference>
<feature type="signal peptide" evidence="2">
    <location>
        <begin position="1"/>
        <end position="27"/>
    </location>
</feature>
<feature type="chain" id="PRO_5018112996" evidence="2">
    <location>
        <begin position="28"/>
        <end position="169"/>
    </location>
</feature>
<keyword evidence="1 2" id="KW-0732">Signal</keyword>
<dbReference type="GO" id="GO:0007608">
    <property type="term" value="P:sensory perception of smell"/>
    <property type="evidence" value="ECO:0007669"/>
    <property type="project" value="TreeGrafter"/>
</dbReference>
<dbReference type="GO" id="GO:0005615">
    <property type="term" value="C:extracellular space"/>
    <property type="evidence" value="ECO:0007669"/>
    <property type="project" value="TreeGrafter"/>
</dbReference>
<dbReference type="CDD" id="cd23992">
    <property type="entry name" value="PBP_GOBP"/>
    <property type="match status" value="1"/>
</dbReference>
<dbReference type="InterPro" id="IPR036728">
    <property type="entry name" value="PBP_GOBP_sf"/>
</dbReference>
<dbReference type="PANTHER" id="PTHR11857">
    <property type="entry name" value="ODORANT BINDING PROTEIN-RELATED"/>
    <property type="match status" value="1"/>
</dbReference>
<dbReference type="SMART" id="SM00708">
    <property type="entry name" value="PhBP"/>
    <property type="match status" value="1"/>
</dbReference>
<proteinExistence type="evidence at transcript level"/>
<evidence type="ECO:0000256" key="1">
    <source>
        <dbReference type="ARBA" id="ARBA00022729"/>
    </source>
</evidence>
<accession>A0A3G2GRV5</accession>
<organism evidence="3">
    <name type="scientific">Yemma signatus</name>
    <dbReference type="NCBI Taxonomy" id="300820"/>
    <lineage>
        <taxon>Eukaryota</taxon>
        <taxon>Metazoa</taxon>
        <taxon>Ecdysozoa</taxon>
        <taxon>Arthropoda</taxon>
        <taxon>Hexapoda</taxon>
        <taxon>Insecta</taxon>
        <taxon>Pterygota</taxon>
        <taxon>Neoptera</taxon>
        <taxon>Paraneoptera</taxon>
        <taxon>Hemiptera</taxon>
        <taxon>Heteroptera</taxon>
        <taxon>Panheteroptera</taxon>
        <taxon>Pentatomomorpha</taxon>
        <taxon>Lygaeoidea</taxon>
        <taxon>Berytidae</taxon>
        <taxon>Yemma</taxon>
    </lineage>
</organism>
<name>A0A3G2GRV5_9HEMI</name>
<gene>
    <name evidence="3" type="primary">OBP19</name>
</gene>
<evidence type="ECO:0000313" key="3">
    <source>
        <dbReference type="EMBL" id="AYN07360.1"/>
    </source>
</evidence>
<dbReference type="SUPFAM" id="SSF47565">
    <property type="entry name" value="Insect pheromone/odorant-binding proteins"/>
    <property type="match status" value="1"/>
</dbReference>
<dbReference type="EMBL" id="MG719276">
    <property type="protein sequence ID" value="AYN07360.1"/>
    <property type="molecule type" value="mRNA"/>
</dbReference>
<sequence length="169" mass="18892">MSSIAGGMGPTWLLVQLAFAVAYVVGAQVNYKEIDERCAKETNVPNRDIENYKNFSLPETREGQCYGACVMKAVNMMNSRGKIVPSKAEELAARYVDDGNQLERIRTRVQRCASTANRERNWCITSFKFSSCLLENRATTRQNANFAITFTIPLSFSPPPISLTLFSFG</sequence>
<dbReference type="GO" id="GO:0005549">
    <property type="term" value="F:odorant binding"/>
    <property type="evidence" value="ECO:0007669"/>
    <property type="project" value="InterPro"/>
</dbReference>